<dbReference type="KEGG" id="tmu:101361716"/>
<proteinExistence type="predicted"/>
<dbReference type="PANTHER" id="PTHR15863">
    <property type="entry name" value="MRN COMPLEX-INTERACTING PROTEIN"/>
    <property type="match status" value="1"/>
</dbReference>
<dbReference type="FunCoup" id="A0A2Y9E542">
    <property type="interactions" value="1090"/>
</dbReference>
<reference evidence="4" key="1">
    <citation type="submission" date="2025-08" db="UniProtKB">
        <authorList>
            <consortium name="RefSeq"/>
        </authorList>
    </citation>
    <scope>IDENTIFICATION</scope>
</reference>
<keyword evidence="3" id="KW-1185">Reference proteome</keyword>
<dbReference type="GeneID" id="101361716"/>
<dbReference type="PANTHER" id="PTHR15863:SF2">
    <property type="entry name" value="MRN COMPLEX-INTERACTING PROTEIN"/>
    <property type="match status" value="1"/>
</dbReference>
<feature type="compositionally biased region" description="Polar residues" evidence="1">
    <location>
        <begin position="247"/>
        <end position="264"/>
    </location>
</feature>
<dbReference type="GO" id="GO:0005634">
    <property type="term" value="C:nucleus"/>
    <property type="evidence" value="ECO:0007669"/>
    <property type="project" value="TreeGrafter"/>
</dbReference>
<evidence type="ECO:0000313" key="3">
    <source>
        <dbReference type="Proteomes" id="UP000248480"/>
    </source>
</evidence>
<feature type="compositionally biased region" description="Polar residues" evidence="1">
    <location>
        <begin position="168"/>
        <end position="180"/>
    </location>
</feature>
<feature type="region of interest" description="Disordered" evidence="1">
    <location>
        <begin position="76"/>
        <end position="99"/>
    </location>
</feature>
<feature type="compositionally biased region" description="Polar residues" evidence="1">
    <location>
        <begin position="87"/>
        <end position="99"/>
    </location>
</feature>
<accession>A0A2Y9E542</accession>
<dbReference type="CTD" id="51149"/>
<evidence type="ECO:0000256" key="1">
    <source>
        <dbReference type="SAM" id="MobiDB-lite"/>
    </source>
</evidence>
<dbReference type="InParanoid" id="A0A2Y9E542"/>
<dbReference type="OrthoDB" id="5960226at2759"/>
<dbReference type="InterPro" id="IPR049472">
    <property type="entry name" value="MRNIP_N"/>
</dbReference>
<protein>
    <submittedName>
        <fullName evidence="4">MRN complex-interacting protein</fullName>
    </submittedName>
</protein>
<organism evidence="3 4">
    <name type="scientific">Trichechus manatus latirostris</name>
    <name type="common">Florida manatee</name>
    <dbReference type="NCBI Taxonomy" id="127582"/>
    <lineage>
        <taxon>Eukaryota</taxon>
        <taxon>Metazoa</taxon>
        <taxon>Chordata</taxon>
        <taxon>Craniata</taxon>
        <taxon>Vertebrata</taxon>
        <taxon>Euteleostomi</taxon>
        <taxon>Mammalia</taxon>
        <taxon>Eutheria</taxon>
        <taxon>Afrotheria</taxon>
        <taxon>Sirenia</taxon>
        <taxon>Trichechidae</taxon>
        <taxon>Trichechus</taxon>
    </lineage>
</organism>
<feature type="region of interest" description="Disordered" evidence="1">
    <location>
        <begin position="232"/>
        <end position="308"/>
    </location>
</feature>
<dbReference type="RefSeq" id="XP_004387241.1">
    <property type="nucleotide sequence ID" value="XM_004387184.2"/>
</dbReference>
<dbReference type="STRING" id="127582.A0A2Y9E542"/>
<dbReference type="AlphaFoldDB" id="A0A2Y9E542"/>
<sequence>MAPPQPARVLRCCSCRLFQAHQVKKSLKWTCKACGEKQSFLRDYGEGSGADCRRHVQKLNLLQGQISEMLLRSLEEPVNASEEESAGHQQAENVSLQERSQPRESRWLKYLEKGSKELELEGEEVYFNRQLSSRLEKPDPPFSNNLPRKRKWSPDTQDSGCREGDSKATLQPHESYTNLTGKVEQGSRGCLQENLEDWNSSELTVPRWKPPRPAQQAKAACSKWERFLLSPGKSSHVDTEPLRPLQTGPSSASPVQPEPWTQSPREGCSSGPPDVLQPPWVPNTPSGARRPCRKTAEQPWGPGTFQAEGGPLVKVEQQSLPVLLCDLFKTGEDFDDDL</sequence>
<evidence type="ECO:0000313" key="4">
    <source>
        <dbReference type="RefSeq" id="XP_004387241.1"/>
    </source>
</evidence>
<dbReference type="GO" id="GO:0007095">
    <property type="term" value="P:mitotic G2 DNA damage checkpoint signaling"/>
    <property type="evidence" value="ECO:0007669"/>
    <property type="project" value="TreeGrafter"/>
</dbReference>
<feature type="domain" description="MRN complex-interacting protein N-terminal" evidence="2">
    <location>
        <begin position="9"/>
        <end position="110"/>
    </location>
</feature>
<feature type="region of interest" description="Disordered" evidence="1">
    <location>
        <begin position="131"/>
        <end position="185"/>
    </location>
</feature>
<evidence type="ECO:0000259" key="2">
    <source>
        <dbReference type="Pfam" id="PF15749"/>
    </source>
</evidence>
<dbReference type="Proteomes" id="UP000248480">
    <property type="component" value="Unplaced"/>
</dbReference>
<name>A0A2Y9E542_TRIMA</name>
<gene>
    <name evidence="4" type="primary">MRNIP</name>
</gene>
<dbReference type="GO" id="GO:0003682">
    <property type="term" value="F:chromatin binding"/>
    <property type="evidence" value="ECO:0007669"/>
    <property type="project" value="TreeGrafter"/>
</dbReference>
<dbReference type="InterPro" id="IPR032739">
    <property type="entry name" value="MRNIP"/>
</dbReference>
<dbReference type="Pfam" id="PF15749">
    <property type="entry name" value="MRNIP"/>
    <property type="match status" value="1"/>
</dbReference>